<proteinExistence type="predicted"/>
<dbReference type="Pfam" id="PF21858">
    <property type="entry name" value="DUF6914"/>
    <property type="match status" value="1"/>
</dbReference>
<name>S3CCK8_OPHP1</name>
<protein>
    <submittedName>
        <fullName evidence="1">Uncharacterized protein</fullName>
    </submittedName>
</protein>
<dbReference type="OrthoDB" id="37659at2759"/>
<dbReference type="VEuPathDB" id="FungiDB:F503_04916"/>
<dbReference type="InterPro" id="IPR054208">
    <property type="entry name" value="DUF6914"/>
</dbReference>
<keyword evidence="2" id="KW-1185">Reference proteome</keyword>
<dbReference type="EMBL" id="KE148163">
    <property type="protein sequence ID" value="EPE04068.1"/>
    <property type="molecule type" value="Genomic_DNA"/>
</dbReference>
<gene>
    <name evidence="1" type="ORF">F503_04916</name>
</gene>
<reference evidence="1 2" key="1">
    <citation type="journal article" date="2013" name="BMC Genomics">
        <title>The genome and transcriptome of the pine saprophyte Ophiostoma piceae, and a comparison with the bark beetle-associated pine pathogen Grosmannia clavigera.</title>
        <authorList>
            <person name="Haridas S."/>
            <person name="Wang Y."/>
            <person name="Lim L."/>
            <person name="Massoumi Alamouti S."/>
            <person name="Jackman S."/>
            <person name="Docking R."/>
            <person name="Robertson G."/>
            <person name="Birol I."/>
            <person name="Bohlmann J."/>
            <person name="Breuil C."/>
        </authorList>
    </citation>
    <scope>NUCLEOTIDE SEQUENCE [LARGE SCALE GENOMIC DNA]</scope>
    <source>
        <strain evidence="1 2">UAMH 11346</strain>
    </source>
</reference>
<sequence>MADCSPHIYTVYTIVFKGDPLDLQQYRHTALLYVPLTEDGEVDAAADTYYCNAVGVSGEFDFEDGTNHKPQLEENFIAQLTVGSTKRAMTPQQLADLMKRVPVLNHDYEFNCQSWVQLALERLSKDGYLTHKEYDEGVNDMISETMKAADEPQPFSTI</sequence>
<evidence type="ECO:0000313" key="2">
    <source>
        <dbReference type="Proteomes" id="UP000016923"/>
    </source>
</evidence>
<accession>S3CCK8</accession>
<dbReference type="AlphaFoldDB" id="S3CCK8"/>
<dbReference type="STRING" id="1262450.S3CCK8"/>
<evidence type="ECO:0000313" key="1">
    <source>
        <dbReference type="EMBL" id="EPE04068.1"/>
    </source>
</evidence>
<dbReference type="eggNOG" id="ENOG502SV8D">
    <property type="taxonomic scope" value="Eukaryota"/>
</dbReference>
<organism evidence="1 2">
    <name type="scientific">Ophiostoma piceae (strain UAMH 11346)</name>
    <name type="common">Sap stain fungus</name>
    <dbReference type="NCBI Taxonomy" id="1262450"/>
    <lineage>
        <taxon>Eukaryota</taxon>
        <taxon>Fungi</taxon>
        <taxon>Dikarya</taxon>
        <taxon>Ascomycota</taxon>
        <taxon>Pezizomycotina</taxon>
        <taxon>Sordariomycetes</taxon>
        <taxon>Sordariomycetidae</taxon>
        <taxon>Ophiostomatales</taxon>
        <taxon>Ophiostomataceae</taxon>
        <taxon>Ophiostoma</taxon>
    </lineage>
</organism>
<dbReference type="OMA" id="REDLDWN"/>
<dbReference type="HOGENOM" id="CLU_134511_0_0_1"/>
<dbReference type="Proteomes" id="UP000016923">
    <property type="component" value="Unassembled WGS sequence"/>
</dbReference>